<evidence type="ECO:0000313" key="4">
    <source>
        <dbReference type="EMBL" id="RBW69103.1"/>
    </source>
</evidence>
<organism evidence="4 5">
    <name type="scientific">Bacillus taeanensis</name>
    <dbReference type="NCBI Taxonomy" id="273032"/>
    <lineage>
        <taxon>Bacteria</taxon>
        <taxon>Bacillati</taxon>
        <taxon>Bacillota</taxon>
        <taxon>Bacilli</taxon>
        <taxon>Bacillales</taxon>
        <taxon>Bacillaceae</taxon>
        <taxon>Bacillus</taxon>
    </lineage>
</organism>
<dbReference type="SUPFAM" id="SSF49764">
    <property type="entry name" value="HSP20-like chaperones"/>
    <property type="match status" value="1"/>
</dbReference>
<dbReference type="InterPro" id="IPR002068">
    <property type="entry name" value="A-crystallin/Hsp20_dom"/>
</dbReference>
<accession>A0A366XY78</accession>
<dbReference type="Pfam" id="PF00011">
    <property type="entry name" value="HSP20"/>
    <property type="match status" value="1"/>
</dbReference>
<dbReference type="EMBL" id="QOCW01000013">
    <property type="protein sequence ID" value="RBW69103.1"/>
    <property type="molecule type" value="Genomic_DNA"/>
</dbReference>
<name>A0A366XY78_9BACI</name>
<reference evidence="4 5" key="1">
    <citation type="submission" date="2018-07" db="EMBL/GenBank/DDBJ databases">
        <title>Lottiidibacillus patelloidae gen. nov., sp. nov., isolated from the intestinal tract of a marine limpet and the reclassification of B. taeanensis BH030017T, B. algicola KMM 3737T and B. hwajinpoensis SW-72T as genus Lottiidibacillus.</title>
        <authorList>
            <person name="Liu R."/>
            <person name="Huang Z."/>
        </authorList>
    </citation>
    <scope>NUCLEOTIDE SEQUENCE [LARGE SCALE GENOMIC DNA]</scope>
    <source>
        <strain evidence="4 5">BH030017</strain>
    </source>
</reference>
<gene>
    <name evidence="4" type="ORF">DS031_13170</name>
</gene>
<dbReference type="OrthoDB" id="1806521at2"/>
<keyword evidence="5" id="KW-1185">Reference proteome</keyword>
<evidence type="ECO:0000256" key="1">
    <source>
        <dbReference type="PROSITE-ProRule" id="PRU00285"/>
    </source>
</evidence>
<comment type="similarity">
    <text evidence="1 2">Belongs to the small heat shock protein (HSP20) family.</text>
</comment>
<feature type="domain" description="SHSP" evidence="3">
    <location>
        <begin position="31"/>
        <end position="143"/>
    </location>
</feature>
<comment type="caution">
    <text evidence="4">The sequence shown here is derived from an EMBL/GenBank/DDBJ whole genome shotgun (WGS) entry which is preliminary data.</text>
</comment>
<dbReference type="PROSITE" id="PS01031">
    <property type="entry name" value="SHSP"/>
    <property type="match status" value="1"/>
</dbReference>
<protein>
    <submittedName>
        <fullName evidence="4">Hsp20/alpha crystallin family protein</fullName>
    </submittedName>
</protein>
<dbReference type="CDD" id="cd06464">
    <property type="entry name" value="ACD_sHsps-like"/>
    <property type="match status" value="1"/>
</dbReference>
<evidence type="ECO:0000313" key="5">
    <source>
        <dbReference type="Proteomes" id="UP000253314"/>
    </source>
</evidence>
<dbReference type="InterPro" id="IPR031107">
    <property type="entry name" value="Small_HSP"/>
</dbReference>
<dbReference type="PANTHER" id="PTHR11527">
    <property type="entry name" value="HEAT-SHOCK PROTEIN 20 FAMILY MEMBER"/>
    <property type="match status" value="1"/>
</dbReference>
<dbReference type="AlphaFoldDB" id="A0A366XY78"/>
<evidence type="ECO:0000256" key="2">
    <source>
        <dbReference type="RuleBase" id="RU003616"/>
    </source>
</evidence>
<dbReference type="Proteomes" id="UP000253314">
    <property type="component" value="Unassembled WGS sequence"/>
</dbReference>
<sequence length="143" mass="16722">MEKKKGRINWSRFSENIDQVLGEDFWNDLHHVIPKRGPSFDMYETKTEGVIIVELPGMTSMDNIQIRQNGTELILHGNIGYTYPVEQEKLLQNERFSGKFKRVISVPFHYKAEDIKAQYKNGLLEIRIQKAAQEEDIIINIEE</sequence>
<proteinExistence type="inferred from homology"/>
<dbReference type="RefSeq" id="WP_113806535.1">
    <property type="nucleotide sequence ID" value="NZ_QOCW01000013.1"/>
</dbReference>
<dbReference type="Gene3D" id="2.60.40.790">
    <property type="match status" value="1"/>
</dbReference>
<dbReference type="InterPro" id="IPR008978">
    <property type="entry name" value="HSP20-like_chaperone"/>
</dbReference>
<evidence type="ECO:0000259" key="3">
    <source>
        <dbReference type="PROSITE" id="PS01031"/>
    </source>
</evidence>